<dbReference type="Pfam" id="PF05137">
    <property type="entry name" value="PilN"/>
    <property type="match status" value="1"/>
</dbReference>
<dbReference type="PANTHER" id="PTHR40278">
    <property type="entry name" value="DNA UTILIZATION PROTEIN HOFN"/>
    <property type="match status" value="1"/>
</dbReference>
<dbReference type="GO" id="GO:0043683">
    <property type="term" value="P:type IV pilus assembly"/>
    <property type="evidence" value="ECO:0007669"/>
    <property type="project" value="TreeGrafter"/>
</dbReference>
<evidence type="ECO:0000256" key="1">
    <source>
        <dbReference type="SAM" id="Coils"/>
    </source>
</evidence>
<dbReference type="AlphaFoldDB" id="A0A3B1AR36"/>
<protein>
    <submittedName>
        <fullName evidence="3">Type IV pilus biogenesis protein PilN</fullName>
    </submittedName>
</protein>
<dbReference type="PANTHER" id="PTHR40278:SF2">
    <property type="entry name" value="TYPE IV PILUS INNER MEMBRANE COMPONENT PILN"/>
    <property type="match status" value="1"/>
</dbReference>
<dbReference type="EMBL" id="UOFT01000042">
    <property type="protein sequence ID" value="VAW95186.1"/>
    <property type="molecule type" value="Genomic_DNA"/>
</dbReference>
<keyword evidence="1" id="KW-0175">Coiled coil</keyword>
<dbReference type="InterPro" id="IPR052534">
    <property type="entry name" value="Extracell_DNA_Util/SecSys_Comp"/>
</dbReference>
<evidence type="ECO:0000313" key="3">
    <source>
        <dbReference type="EMBL" id="VAW95186.1"/>
    </source>
</evidence>
<accession>A0A3B1AR36</accession>
<evidence type="ECO:0000256" key="2">
    <source>
        <dbReference type="SAM" id="Phobius"/>
    </source>
</evidence>
<organism evidence="3">
    <name type="scientific">hydrothermal vent metagenome</name>
    <dbReference type="NCBI Taxonomy" id="652676"/>
    <lineage>
        <taxon>unclassified sequences</taxon>
        <taxon>metagenomes</taxon>
        <taxon>ecological metagenomes</taxon>
    </lineage>
</organism>
<gene>
    <name evidence="3" type="ORF">MNBD_GAMMA23-489</name>
</gene>
<reference evidence="3" key="1">
    <citation type="submission" date="2018-06" db="EMBL/GenBank/DDBJ databases">
        <authorList>
            <person name="Zhirakovskaya E."/>
        </authorList>
    </citation>
    <scope>NUCLEOTIDE SEQUENCE</scope>
</reference>
<name>A0A3B1AR36_9ZZZZ</name>
<feature type="coiled-coil region" evidence="1">
    <location>
        <begin position="64"/>
        <end position="91"/>
    </location>
</feature>
<feature type="transmembrane region" description="Helical" evidence="2">
    <location>
        <begin position="21"/>
        <end position="43"/>
    </location>
</feature>
<proteinExistence type="predicted"/>
<keyword evidence="2" id="KW-1133">Transmembrane helix</keyword>
<keyword evidence="2" id="KW-0812">Transmembrane</keyword>
<dbReference type="GO" id="GO:0043107">
    <property type="term" value="P:type IV pilus-dependent motility"/>
    <property type="evidence" value="ECO:0007669"/>
    <property type="project" value="TreeGrafter"/>
</dbReference>
<keyword evidence="2" id="KW-0472">Membrane</keyword>
<sequence>MARINLLPWREEQRKEQQRQFLTMLGLSVVLMVLIIAAIHLQYARALNVQNSRNSFLQTTITEVEAQIAEITKLEKDKQRLLNRIERIQKLQSNRPEIVHLFDDLVRVLPEGVYLTKFTQKGKTLTLEGKAQSNARVSALMRGVDKSKWMSKPVLDVIQKDNTKDSKDRSFKLRATQFSTIAEDNKASKR</sequence>
<dbReference type="InterPro" id="IPR007813">
    <property type="entry name" value="PilN"/>
</dbReference>